<keyword evidence="9" id="KW-1185">Reference proteome</keyword>
<dbReference type="AlphaFoldDB" id="A0AA35SQZ6"/>
<dbReference type="Proteomes" id="UP001174909">
    <property type="component" value="Unassembled WGS sequence"/>
</dbReference>
<dbReference type="PANTHER" id="PTHR24393">
    <property type="entry name" value="ZINC FINGER PROTEIN"/>
    <property type="match status" value="1"/>
</dbReference>
<dbReference type="Gene3D" id="3.30.160.60">
    <property type="entry name" value="Classic Zinc Finger"/>
    <property type="match status" value="3"/>
</dbReference>
<keyword evidence="4" id="KW-0862">Zinc</keyword>
<organism evidence="8 9">
    <name type="scientific">Geodia barretti</name>
    <name type="common">Barrett's horny sponge</name>
    <dbReference type="NCBI Taxonomy" id="519541"/>
    <lineage>
        <taxon>Eukaryota</taxon>
        <taxon>Metazoa</taxon>
        <taxon>Porifera</taxon>
        <taxon>Demospongiae</taxon>
        <taxon>Heteroscleromorpha</taxon>
        <taxon>Tetractinellida</taxon>
        <taxon>Astrophorina</taxon>
        <taxon>Geodiidae</taxon>
        <taxon>Geodia</taxon>
    </lineage>
</organism>
<dbReference type="EMBL" id="CASHTH010002748">
    <property type="protein sequence ID" value="CAI8034655.1"/>
    <property type="molecule type" value="Genomic_DNA"/>
</dbReference>
<dbReference type="PROSITE" id="PS00028">
    <property type="entry name" value="ZINC_FINGER_C2H2_1"/>
    <property type="match status" value="3"/>
</dbReference>
<dbReference type="GO" id="GO:0005634">
    <property type="term" value="C:nucleus"/>
    <property type="evidence" value="ECO:0007669"/>
    <property type="project" value="TreeGrafter"/>
</dbReference>
<keyword evidence="1" id="KW-0479">Metal-binding</keyword>
<dbReference type="SMART" id="SM00355">
    <property type="entry name" value="ZnF_C2H2"/>
    <property type="match status" value="9"/>
</dbReference>
<evidence type="ECO:0000259" key="7">
    <source>
        <dbReference type="PROSITE" id="PS50157"/>
    </source>
</evidence>
<dbReference type="InterPro" id="IPR036236">
    <property type="entry name" value="Znf_C2H2_sf"/>
</dbReference>
<feature type="domain" description="C2H2-type" evidence="7">
    <location>
        <begin position="214"/>
        <end position="241"/>
    </location>
</feature>
<dbReference type="PANTHER" id="PTHR24393:SF34">
    <property type="entry name" value="PR_SET DOMAIN 13"/>
    <property type="match status" value="1"/>
</dbReference>
<dbReference type="InterPro" id="IPR013087">
    <property type="entry name" value="Znf_C2H2_type"/>
</dbReference>
<dbReference type="GO" id="GO:0001228">
    <property type="term" value="F:DNA-binding transcription activator activity, RNA polymerase II-specific"/>
    <property type="evidence" value="ECO:0007669"/>
    <property type="project" value="TreeGrafter"/>
</dbReference>
<evidence type="ECO:0000256" key="5">
    <source>
        <dbReference type="ARBA" id="ARBA00023242"/>
    </source>
</evidence>
<dbReference type="PROSITE" id="PS50157">
    <property type="entry name" value="ZINC_FINGER_C2H2_2"/>
    <property type="match status" value="2"/>
</dbReference>
<evidence type="ECO:0000256" key="3">
    <source>
        <dbReference type="ARBA" id="ARBA00022771"/>
    </source>
</evidence>
<dbReference type="Pfam" id="PF00096">
    <property type="entry name" value="zf-C2H2"/>
    <property type="match status" value="1"/>
</dbReference>
<accession>A0AA35SQZ6</accession>
<evidence type="ECO:0000256" key="2">
    <source>
        <dbReference type="ARBA" id="ARBA00022737"/>
    </source>
</evidence>
<evidence type="ECO:0000313" key="8">
    <source>
        <dbReference type="EMBL" id="CAI8034655.1"/>
    </source>
</evidence>
<evidence type="ECO:0000256" key="1">
    <source>
        <dbReference type="ARBA" id="ARBA00022723"/>
    </source>
</evidence>
<feature type="domain" description="C2H2-type" evidence="7">
    <location>
        <begin position="269"/>
        <end position="296"/>
    </location>
</feature>
<keyword evidence="2" id="KW-0677">Repeat</keyword>
<comment type="caution">
    <text evidence="8">The sequence shown here is derived from an EMBL/GenBank/DDBJ whole genome shotgun (WGS) entry which is preliminary data.</text>
</comment>
<sequence length="338" mass="38643">MEKASLKCSSKYERILVPVSCEWKDHDGEVCGVQFSDVSTFSSHVRIHLSGPVTPAFCAWNGCDFASTDQQLILRHILFHPFHAFLKILGEEFQAKYELPACRIDEQYKNLVPPTSTPLKCQWNDGQCMAEFDGVGDFFLHTRDHVMGNDTGCSQCKWKGCVFEGKGKYKLMEHCRSHTGEKVIACPGCGSVFASNAKFKDHLVRQRSVYNSTFSCSICFRAYQNERLLREHVRRHINTVKCPYCDLTCNGPSRLQHHITFRHNNDTPQQCPICQKSFKTLHCLSEHLQTHSQKTFLCSMSGCKYAGKTLKSWQNHVKKSSHARTKTILLSYLWCLLC</sequence>
<protein>
    <submittedName>
        <fullName evidence="8">Histone H4 transcription factor</fullName>
    </submittedName>
</protein>
<evidence type="ECO:0000256" key="6">
    <source>
        <dbReference type="PROSITE-ProRule" id="PRU00042"/>
    </source>
</evidence>
<reference evidence="8" key="1">
    <citation type="submission" date="2023-03" db="EMBL/GenBank/DDBJ databases">
        <authorList>
            <person name="Steffen K."/>
            <person name="Cardenas P."/>
        </authorList>
    </citation>
    <scope>NUCLEOTIDE SEQUENCE</scope>
</reference>
<gene>
    <name evidence="8" type="ORF">GBAR_LOCUS19489</name>
</gene>
<keyword evidence="5" id="KW-0539">Nucleus</keyword>
<keyword evidence="3 6" id="KW-0863">Zinc-finger</keyword>
<evidence type="ECO:0000256" key="4">
    <source>
        <dbReference type="ARBA" id="ARBA00022833"/>
    </source>
</evidence>
<name>A0AA35SQZ6_GEOBA</name>
<dbReference type="GO" id="GO:0000978">
    <property type="term" value="F:RNA polymerase II cis-regulatory region sequence-specific DNA binding"/>
    <property type="evidence" value="ECO:0007669"/>
    <property type="project" value="TreeGrafter"/>
</dbReference>
<evidence type="ECO:0000313" key="9">
    <source>
        <dbReference type="Proteomes" id="UP001174909"/>
    </source>
</evidence>
<dbReference type="SUPFAM" id="SSF57667">
    <property type="entry name" value="beta-beta-alpha zinc fingers"/>
    <property type="match status" value="2"/>
</dbReference>
<proteinExistence type="predicted"/>
<dbReference type="GO" id="GO:0008270">
    <property type="term" value="F:zinc ion binding"/>
    <property type="evidence" value="ECO:0007669"/>
    <property type="project" value="UniProtKB-KW"/>
</dbReference>